<feature type="transmembrane region" description="Helical" evidence="9">
    <location>
        <begin position="12"/>
        <end position="36"/>
    </location>
</feature>
<dbReference type="GO" id="GO:0005886">
    <property type="term" value="C:plasma membrane"/>
    <property type="evidence" value="ECO:0007669"/>
    <property type="project" value="UniProtKB-SubCell"/>
</dbReference>
<dbReference type="AlphaFoldDB" id="A0A7C3WLY4"/>
<organism evidence="11">
    <name type="scientific">Dictyoglomus turgidum</name>
    <dbReference type="NCBI Taxonomy" id="513050"/>
    <lineage>
        <taxon>Bacteria</taxon>
        <taxon>Pseudomonadati</taxon>
        <taxon>Dictyoglomota</taxon>
        <taxon>Dictyoglomia</taxon>
        <taxon>Dictyoglomales</taxon>
        <taxon>Dictyoglomaceae</taxon>
        <taxon>Dictyoglomus</taxon>
    </lineage>
</organism>
<reference evidence="11" key="1">
    <citation type="journal article" date="2020" name="mSystems">
        <title>Genome- and Community-Level Interaction Insights into Carbon Utilization and Element Cycling Functions of Hydrothermarchaeota in Hydrothermal Sediment.</title>
        <authorList>
            <person name="Zhou Z."/>
            <person name="Liu Y."/>
            <person name="Xu W."/>
            <person name="Pan J."/>
            <person name="Luo Z.H."/>
            <person name="Li M."/>
        </authorList>
    </citation>
    <scope>NUCLEOTIDE SEQUENCE [LARGE SCALE GENOMIC DNA]</scope>
    <source>
        <strain evidence="11">SpSt-751</strain>
    </source>
</reference>
<evidence type="ECO:0000256" key="9">
    <source>
        <dbReference type="SAM" id="Phobius"/>
    </source>
</evidence>
<protein>
    <submittedName>
        <fullName evidence="11">TRAP transporter small permease</fullName>
    </submittedName>
</protein>
<evidence type="ECO:0000256" key="4">
    <source>
        <dbReference type="ARBA" id="ARBA00022519"/>
    </source>
</evidence>
<evidence type="ECO:0000259" key="10">
    <source>
        <dbReference type="Pfam" id="PF04290"/>
    </source>
</evidence>
<feature type="transmembrane region" description="Helical" evidence="9">
    <location>
        <begin position="42"/>
        <end position="63"/>
    </location>
</feature>
<keyword evidence="4" id="KW-0997">Cell inner membrane</keyword>
<keyword evidence="3" id="KW-1003">Cell membrane</keyword>
<comment type="caution">
    <text evidence="11">The sequence shown here is derived from an EMBL/GenBank/DDBJ whole genome shotgun (WGS) entry which is preliminary data.</text>
</comment>
<name>A0A7C3WLY4_9BACT</name>
<comment type="similarity">
    <text evidence="8">Belongs to the TRAP transporter small permease family.</text>
</comment>
<evidence type="ECO:0000256" key="6">
    <source>
        <dbReference type="ARBA" id="ARBA00022989"/>
    </source>
</evidence>
<evidence type="ECO:0000256" key="3">
    <source>
        <dbReference type="ARBA" id="ARBA00022475"/>
    </source>
</evidence>
<keyword evidence="7 9" id="KW-0472">Membrane</keyword>
<evidence type="ECO:0000256" key="2">
    <source>
        <dbReference type="ARBA" id="ARBA00022448"/>
    </source>
</evidence>
<dbReference type="EMBL" id="DTGA01000061">
    <property type="protein sequence ID" value="HGB30765.1"/>
    <property type="molecule type" value="Genomic_DNA"/>
</dbReference>
<dbReference type="InterPro" id="IPR055348">
    <property type="entry name" value="DctQ"/>
</dbReference>
<proteinExistence type="inferred from homology"/>
<evidence type="ECO:0000256" key="7">
    <source>
        <dbReference type="ARBA" id="ARBA00023136"/>
    </source>
</evidence>
<evidence type="ECO:0000256" key="5">
    <source>
        <dbReference type="ARBA" id="ARBA00022692"/>
    </source>
</evidence>
<dbReference type="InterPro" id="IPR007387">
    <property type="entry name" value="TRAP_DctQ"/>
</dbReference>
<keyword evidence="6 9" id="KW-1133">Transmembrane helix</keyword>
<evidence type="ECO:0000256" key="8">
    <source>
        <dbReference type="ARBA" id="ARBA00038436"/>
    </source>
</evidence>
<keyword evidence="2" id="KW-0813">Transport</keyword>
<keyword evidence="5 9" id="KW-0812">Transmembrane</keyword>
<evidence type="ECO:0000313" key="11">
    <source>
        <dbReference type="EMBL" id="HGB30765.1"/>
    </source>
</evidence>
<sequence>MRKIYEFLGKIEAFVASIFLAEIVILVFTGGVARFFHYPISWANPLASFLFAWASMLAMDMAYRKDKLMNVDLLVKRFSKRVQGYIKIFNYLIIFTFLIYLIIFGFKLAIVQKYRTFEGIYGFSYMWATLSIPCGAIFLLITTLVKIIDEIKGLQNRRN</sequence>
<gene>
    <name evidence="11" type="ORF">ENV35_02670</name>
</gene>
<feature type="domain" description="Tripartite ATP-independent periplasmic transporters DctQ component" evidence="10">
    <location>
        <begin position="23"/>
        <end position="152"/>
    </location>
</feature>
<evidence type="ECO:0000256" key="1">
    <source>
        <dbReference type="ARBA" id="ARBA00004429"/>
    </source>
</evidence>
<dbReference type="PANTHER" id="PTHR35011:SF2">
    <property type="entry name" value="2,3-DIKETO-L-GULONATE TRAP TRANSPORTER SMALL PERMEASE PROTEIN YIAM"/>
    <property type="match status" value="1"/>
</dbReference>
<dbReference type="PANTHER" id="PTHR35011">
    <property type="entry name" value="2,3-DIKETO-L-GULONATE TRAP TRANSPORTER SMALL PERMEASE PROTEIN YIAM"/>
    <property type="match status" value="1"/>
</dbReference>
<comment type="subcellular location">
    <subcellularLocation>
        <location evidence="1">Cell inner membrane</location>
        <topology evidence="1">Multi-pass membrane protein</topology>
    </subcellularLocation>
</comment>
<dbReference type="Pfam" id="PF04290">
    <property type="entry name" value="DctQ"/>
    <property type="match status" value="1"/>
</dbReference>
<dbReference type="GO" id="GO:0015740">
    <property type="term" value="P:C4-dicarboxylate transport"/>
    <property type="evidence" value="ECO:0007669"/>
    <property type="project" value="TreeGrafter"/>
</dbReference>
<dbReference type="GO" id="GO:0022857">
    <property type="term" value="F:transmembrane transporter activity"/>
    <property type="evidence" value="ECO:0007669"/>
    <property type="project" value="TreeGrafter"/>
</dbReference>
<feature type="transmembrane region" description="Helical" evidence="9">
    <location>
        <begin position="84"/>
        <end position="106"/>
    </location>
</feature>
<accession>A0A7C3WLY4</accession>
<feature type="transmembrane region" description="Helical" evidence="9">
    <location>
        <begin position="126"/>
        <end position="148"/>
    </location>
</feature>